<feature type="region of interest" description="Disordered" evidence="4">
    <location>
        <begin position="350"/>
        <end position="465"/>
    </location>
</feature>
<dbReference type="Pfam" id="PF15612">
    <property type="entry name" value="WHIM1"/>
    <property type="match status" value="1"/>
</dbReference>
<sequence>MRNLIHMQRVWMCKVSGKTNLTYEEALLSEERATEKVHQFPKELMEPALQIIQYSMLSLKDLSDMVAEKLQERLYVGAEIYGRKDDDMYPCIVSKIIEDDVGKIEYEVAWLDKNKEVIETSVINREDVIQKKLPFSRKFLKSFIRESTYRSAPWVLHDKLAQSYGISKNVPENLRSKVSFKDGLLVCNKRRKNGEEAKHDLENCKRKKVDGSEGDEPVEEPIKYPIDDLLVQPDADDPVFTDRPSPSRDFNVPMECVGDLLMITLITWTEFLCDFLEMINIPELCAYVATIKRGHYGLLDAHAKLGIFRELVNHALETNIVREKLDKFVEQRQALGATRREEALEEARKKRKEKERLRAESDVDQVMDLESKGSASENGNHIRQNGDIVKKRNGEIRSSRQDSASEKSGSKQVDAAPKKMARKQKVEVKVPTANGNGKDLSEKEALERSRDDRKEVVGQSSKERRREYYEREIEKRFIRTNSLGKDRNHNRYWWFQRDGRIFVESSDSKQWGYYSSKEEGTILALHKKVICTPFLEIEKRSKDLAQRVALEEAVLRRSSRVRAPPRKNPANAFLEYVNKWKED</sequence>
<evidence type="ECO:0000313" key="6">
    <source>
        <dbReference type="EMBL" id="BBH02528.1"/>
    </source>
</evidence>
<keyword evidence="2 3" id="KW-0539">Nucleus</keyword>
<dbReference type="PANTHER" id="PTHR15546">
    <property type="entry name" value="BROMODOMAIN ADJACENT TO ZINC FINGER DOMAIN, 2A"/>
    <property type="match status" value="1"/>
</dbReference>
<dbReference type="InterPro" id="IPR028942">
    <property type="entry name" value="WHIM1_dom"/>
</dbReference>
<feature type="compositionally biased region" description="Basic and acidic residues" evidence="4">
    <location>
        <begin position="439"/>
        <end position="465"/>
    </location>
</feature>
<evidence type="ECO:0000256" key="3">
    <source>
        <dbReference type="PROSITE-ProRule" id="PRU00475"/>
    </source>
</evidence>
<proteinExistence type="predicted"/>
<dbReference type="InterPro" id="IPR028941">
    <property type="entry name" value="WHIM2_dom"/>
</dbReference>
<dbReference type="InterPro" id="IPR013136">
    <property type="entry name" value="WSTF_Acf1_Cbp146"/>
</dbReference>
<feature type="compositionally biased region" description="Basic and acidic residues" evidence="4">
    <location>
        <begin position="350"/>
        <end position="361"/>
    </location>
</feature>
<feature type="compositionally biased region" description="Polar residues" evidence="4">
    <location>
        <begin position="373"/>
        <end position="383"/>
    </location>
</feature>
<name>A0A4Y1RF65_PRUDU</name>
<dbReference type="GO" id="GO:0005634">
    <property type="term" value="C:nucleus"/>
    <property type="evidence" value="ECO:0007669"/>
    <property type="project" value="UniProtKB-SubCell"/>
</dbReference>
<gene>
    <name evidence="6" type="ORF">Prudu_013127</name>
</gene>
<evidence type="ECO:0000256" key="4">
    <source>
        <dbReference type="SAM" id="MobiDB-lite"/>
    </source>
</evidence>
<dbReference type="EMBL" id="AP019300">
    <property type="protein sequence ID" value="BBH02528.1"/>
    <property type="molecule type" value="Genomic_DNA"/>
</dbReference>
<feature type="compositionally biased region" description="Basic and acidic residues" evidence="4">
    <location>
        <begin position="388"/>
        <end position="409"/>
    </location>
</feature>
<evidence type="ECO:0000259" key="5">
    <source>
        <dbReference type="PROSITE" id="PS51136"/>
    </source>
</evidence>
<protein>
    <submittedName>
        <fullName evidence="6">DDT domain-containing protein</fullName>
    </submittedName>
</protein>
<dbReference type="PANTHER" id="PTHR15546:SF2">
    <property type="entry name" value="DDT DOMAIN-CONTAINING PROTEIN DDB_G0282237"/>
    <property type="match status" value="1"/>
</dbReference>
<dbReference type="InterPro" id="IPR053271">
    <property type="entry name" value="DDT_domain"/>
</dbReference>
<dbReference type="Pfam" id="PF15613">
    <property type="entry name" value="WSD"/>
    <property type="match status" value="1"/>
</dbReference>
<dbReference type="AlphaFoldDB" id="A0A4Y1RF65"/>
<dbReference type="Pfam" id="PF10537">
    <property type="entry name" value="WAC_Acf1_DNA_bd"/>
    <property type="match status" value="1"/>
</dbReference>
<evidence type="ECO:0000256" key="1">
    <source>
        <dbReference type="ARBA" id="ARBA00004123"/>
    </source>
</evidence>
<feature type="domain" description="WAC" evidence="5">
    <location>
        <begin position="1"/>
        <end position="86"/>
    </location>
</feature>
<reference evidence="6" key="1">
    <citation type="journal article" date="2019" name="Science">
        <title>Mutation of a bHLH transcription factor allowed almond domestication.</title>
        <authorList>
            <person name="Sanchez-Perez R."/>
            <person name="Pavan S."/>
            <person name="Mazzeo R."/>
            <person name="Moldovan C."/>
            <person name="Aiese Cigliano R."/>
            <person name="Del Cueto J."/>
            <person name="Ricciardi F."/>
            <person name="Lotti C."/>
            <person name="Ricciardi L."/>
            <person name="Dicenta F."/>
            <person name="Lopez-Marques R.L."/>
            <person name="Lindberg Moller B."/>
        </authorList>
    </citation>
    <scope>NUCLEOTIDE SEQUENCE</scope>
</reference>
<organism evidence="6">
    <name type="scientific">Prunus dulcis</name>
    <name type="common">Almond</name>
    <name type="synonym">Amygdalus dulcis</name>
    <dbReference type="NCBI Taxonomy" id="3755"/>
    <lineage>
        <taxon>Eukaryota</taxon>
        <taxon>Viridiplantae</taxon>
        <taxon>Streptophyta</taxon>
        <taxon>Embryophyta</taxon>
        <taxon>Tracheophyta</taxon>
        <taxon>Spermatophyta</taxon>
        <taxon>Magnoliopsida</taxon>
        <taxon>eudicotyledons</taxon>
        <taxon>Gunneridae</taxon>
        <taxon>Pentapetalae</taxon>
        <taxon>rosids</taxon>
        <taxon>fabids</taxon>
        <taxon>Rosales</taxon>
        <taxon>Rosaceae</taxon>
        <taxon>Amygdaloideae</taxon>
        <taxon>Amygdaleae</taxon>
        <taxon>Prunus</taxon>
    </lineage>
</organism>
<dbReference type="PROSITE" id="PS51136">
    <property type="entry name" value="WAC"/>
    <property type="match status" value="1"/>
</dbReference>
<accession>A0A4Y1RF65</accession>
<evidence type="ECO:0000256" key="2">
    <source>
        <dbReference type="ARBA" id="ARBA00023242"/>
    </source>
</evidence>
<comment type="subcellular location">
    <subcellularLocation>
        <location evidence="1 3">Nucleus</location>
    </subcellularLocation>
</comment>